<organism evidence="2 3">
    <name type="scientific">Youngiibacter multivorans</name>
    <dbReference type="NCBI Taxonomy" id="937251"/>
    <lineage>
        <taxon>Bacteria</taxon>
        <taxon>Bacillati</taxon>
        <taxon>Bacillota</taxon>
        <taxon>Clostridia</taxon>
        <taxon>Eubacteriales</taxon>
        <taxon>Clostridiaceae</taxon>
        <taxon>Youngiibacter</taxon>
    </lineage>
</organism>
<evidence type="ECO:0000313" key="2">
    <source>
        <dbReference type="EMBL" id="MBP1920720.1"/>
    </source>
</evidence>
<protein>
    <recommendedName>
        <fullName evidence="1">Glycosyltransferase 2-like domain-containing protein</fullName>
    </recommendedName>
</protein>
<sequence>MINDRLAIAIPTYNRHLILKENLELMLPEIMEHGIKVYISDDSSNNLTGEMASELKERYPNIEYIRNDPRLGHDRNCLSTLGKPDQEYVWYLGDSQIICPGGIKRVLEVIESKACDFIVVNSLHRGIGITSKEYTDANEFFVDLAWHTTLTGATIYRKDNLFRVSYDRYLGSNFMQLGILLQELLDSRNGICWLNENLIYGNEKKGGSYWNKQVFKVFAEDWVDFISSLPDGYSRENKVRVMKSHSDNTGLFNERSYMAYRISGKLDMKAYLKYYSKLKYATSFDIFNVLLLALTPRLLVKRRFEKMYGKFNN</sequence>
<dbReference type="Proteomes" id="UP001519271">
    <property type="component" value="Unassembled WGS sequence"/>
</dbReference>
<name>A0ABS4G8W5_9CLOT</name>
<reference evidence="2 3" key="1">
    <citation type="submission" date="2021-03" db="EMBL/GenBank/DDBJ databases">
        <title>Genomic Encyclopedia of Type Strains, Phase IV (KMG-IV): sequencing the most valuable type-strain genomes for metagenomic binning, comparative biology and taxonomic classification.</title>
        <authorList>
            <person name="Goeker M."/>
        </authorList>
    </citation>
    <scope>NUCLEOTIDE SEQUENCE [LARGE SCALE GENOMIC DNA]</scope>
    <source>
        <strain evidence="2 3">DSM 6139</strain>
    </source>
</reference>
<evidence type="ECO:0000313" key="3">
    <source>
        <dbReference type="Proteomes" id="UP001519271"/>
    </source>
</evidence>
<dbReference type="InterPro" id="IPR029044">
    <property type="entry name" value="Nucleotide-diphossugar_trans"/>
</dbReference>
<dbReference type="Pfam" id="PF00535">
    <property type="entry name" value="Glycos_transf_2"/>
    <property type="match status" value="1"/>
</dbReference>
<keyword evidence="3" id="KW-1185">Reference proteome</keyword>
<dbReference type="Gene3D" id="3.90.550.10">
    <property type="entry name" value="Spore Coat Polysaccharide Biosynthesis Protein SpsA, Chain A"/>
    <property type="match status" value="1"/>
</dbReference>
<dbReference type="SUPFAM" id="SSF53448">
    <property type="entry name" value="Nucleotide-diphospho-sugar transferases"/>
    <property type="match status" value="1"/>
</dbReference>
<dbReference type="EMBL" id="JAGGKC010000037">
    <property type="protein sequence ID" value="MBP1920720.1"/>
    <property type="molecule type" value="Genomic_DNA"/>
</dbReference>
<gene>
    <name evidence="2" type="ORF">J2Z34_003235</name>
</gene>
<evidence type="ECO:0000259" key="1">
    <source>
        <dbReference type="Pfam" id="PF00535"/>
    </source>
</evidence>
<dbReference type="InterPro" id="IPR001173">
    <property type="entry name" value="Glyco_trans_2-like"/>
</dbReference>
<feature type="domain" description="Glycosyltransferase 2-like" evidence="1">
    <location>
        <begin position="8"/>
        <end position="138"/>
    </location>
</feature>
<accession>A0ABS4G8W5</accession>
<dbReference type="RefSeq" id="WP_209460880.1">
    <property type="nucleotide sequence ID" value="NZ_JAGGKC010000037.1"/>
</dbReference>
<proteinExistence type="predicted"/>
<comment type="caution">
    <text evidence="2">The sequence shown here is derived from an EMBL/GenBank/DDBJ whole genome shotgun (WGS) entry which is preliminary data.</text>
</comment>